<reference evidence="11" key="3">
    <citation type="submission" date="2025-08" db="UniProtKB">
        <authorList>
            <consortium name="Ensembl"/>
        </authorList>
    </citation>
    <scope>IDENTIFICATION</scope>
    <source>
        <strain evidence="11">HNI</strain>
    </source>
</reference>
<organism evidence="11 12">
    <name type="scientific">Oryzias latipes</name>
    <name type="common">Japanese rice fish</name>
    <name type="synonym">Japanese killifish</name>
    <dbReference type="NCBI Taxonomy" id="8090"/>
    <lineage>
        <taxon>Eukaryota</taxon>
        <taxon>Metazoa</taxon>
        <taxon>Chordata</taxon>
        <taxon>Craniata</taxon>
        <taxon>Vertebrata</taxon>
        <taxon>Euteleostomi</taxon>
        <taxon>Actinopterygii</taxon>
        <taxon>Neopterygii</taxon>
        <taxon>Teleostei</taxon>
        <taxon>Neoteleostei</taxon>
        <taxon>Acanthomorphata</taxon>
        <taxon>Ovalentaria</taxon>
        <taxon>Atherinomorphae</taxon>
        <taxon>Beloniformes</taxon>
        <taxon>Adrianichthyidae</taxon>
        <taxon>Oryziinae</taxon>
        <taxon>Oryzias</taxon>
    </lineage>
</organism>
<feature type="coiled-coil region" evidence="7">
    <location>
        <begin position="350"/>
        <end position="377"/>
    </location>
</feature>
<evidence type="ECO:0000313" key="11">
    <source>
        <dbReference type="Ensembl" id="ENSORLP00020004263.1"/>
    </source>
</evidence>
<evidence type="ECO:0000256" key="1">
    <source>
        <dbReference type="ARBA" id="ARBA00004498"/>
    </source>
</evidence>
<dbReference type="Pfam" id="PF00386">
    <property type="entry name" value="C1q"/>
    <property type="match status" value="1"/>
</dbReference>
<keyword evidence="4" id="KW-0732">Signal</keyword>
<evidence type="ECO:0000256" key="6">
    <source>
        <dbReference type="ARBA" id="ARBA00023157"/>
    </source>
</evidence>
<feature type="domain" description="C1q" evidence="9">
    <location>
        <begin position="1049"/>
        <end position="1190"/>
    </location>
</feature>
<feature type="region of interest" description="Disordered" evidence="8">
    <location>
        <begin position="950"/>
        <end position="981"/>
    </location>
</feature>
<evidence type="ECO:0000256" key="2">
    <source>
        <dbReference type="ARBA" id="ARBA00022525"/>
    </source>
</evidence>
<evidence type="ECO:0000256" key="7">
    <source>
        <dbReference type="SAM" id="Coils"/>
    </source>
</evidence>
<evidence type="ECO:0000256" key="3">
    <source>
        <dbReference type="ARBA" id="ARBA00022530"/>
    </source>
</evidence>
<protein>
    <submittedName>
        <fullName evidence="11">Elastin microfibril interfacer 2a</fullName>
    </submittedName>
</protein>
<dbReference type="PANTHER" id="PTHR15427:SF36">
    <property type="entry name" value="EMILIN-2"/>
    <property type="match status" value="1"/>
</dbReference>
<dbReference type="InterPro" id="IPR001073">
    <property type="entry name" value="C1q_dom"/>
</dbReference>
<keyword evidence="5 7" id="KW-0175">Coiled coil</keyword>
<reference evidence="11 12" key="2">
    <citation type="submission" date="2017-04" db="EMBL/GenBank/DDBJ databases">
        <title>CpG methylation of centromeres and impact of large insertions on vertebrate speciation.</title>
        <authorList>
            <person name="Ichikawa K."/>
            <person name="Yoshimura J."/>
            <person name="Morishita S."/>
        </authorList>
    </citation>
    <scope>NUCLEOTIDE SEQUENCE</scope>
    <source>
        <strain evidence="11 12">HNI</strain>
    </source>
</reference>
<feature type="coiled-coil region" evidence="7">
    <location>
        <begin position="568"/>
        <end position="596"/>
    </location>
</feature>
<dbReference type="Proteomes" id="UP000265180">
    <property type="component" value="Chromosome 17"/>
</dbReference>
<sequence length="1191" mass="130640">MTGYVNKLIPTCLKSLLNLRFSKKLCKKVGAAVREEGVGPGRHSKGVAGKADFPKVDLWWSWVSHGGDALLASGRSEPAGTFSVSAPEKRASRCWFGMRRGGARMSGCGTLFTLLLNLQLAHALSSSSTPGSAHSGPLHRHRNRNWCAYVVQRNVSCVVQGSAERLQEPVLAPCPPYQPHCQQQVTYTTRFRPTYKISYKAITELEWRCCPGHTGPDCKDAKPTQDRRTAQGAQSYRPPNPGYSTRHTQRAERRETAHHEVQHGATDKTRFLEGEVQRLSQTVLDLQSTLTGLTASLRSDLQDDTRKMLAKLLNDMRPPQSANAAGAEETPAVLDGHQTARGGNTEERVLEKIVARLDDMNNSLKSKEDALEDLRGITTSHEGQIRVLMDASQSQTPVIPDFDVIQTYVDGKLEKLKAELSQTMKEEVAKLQGSCNDKIQIVQKTCDEGRDQVSARLTKLVETTEADLRKDIRALRLHMAAADGPVQTQTLADPPQEEGEGRGDHKDLWREIDRIAEAHRILNVRVDNELGHLSRLQEVHDFGLLVEELEARINITEQNAETHCFYIEEKLTKTISDEVSELRQLLNERLKNLEDRSTTTVADVDKNSFPGTIKDSVTALETKVSKNKALIDGLGEKVNAFGDVCSAGCSGVKVREGGSVLSPEAEGNVSKDLKRHRNELDVLSTNVRSNTDKLKQLEEFVGSGAVGTARHMKMMEDFQKGQINLQNNMLSLAGTVKRLGDSQANYDRDIHRINSTCCHEAPRGPGGRTQTLWAPADTSSPQVTELRNKLDTLRSEMSSQLMHSRLNAQGLSALDQRVSELENMCGKLDGVADNVRNLKEGLGRHVVDLQHRVYRVNATCGSHGANIAYLQNALHKLQAQLSNMPKDVLRDVAAKEPGTDLRPDKPVASFPDPTKTRTRIQQIHIPIILPPQPSNPGQPAQPAVNVVKISPPSDPSKARQPVQSVRPVVETGEAGPPGYISRVTVRRGSEDSARKSVKGFAGAPGYLPPPPPPLQPAWYRPDGRAIGAWKVLWTPVYQAPPVSPVADGAFADPFSFSVGLTQHPPFTGDFGFIRFNRVLVNDGGHYDPHTGIFSVPQDGRYLVSGLLTAQRGERVEAVLSVSDRSVQRLRSSEAAGACSCGGSVSFSLILPLRKGDRVGLLRTGGELATGEAREILSTYSAVFLYAPQARR</sequence>
<keyword evidence="3" id="KW-0272">Extracellular matrix</keyword>
<evidence type="ECO:0000256" key="5">
    <source>
        <dbReference type="ARBA" id="ARBA00023054"/>
    </source>
</evidence>
<name>A0A3P9K748_ORYLA</name>
<dbReference type="Gene3D" id="2.60.120.40">
    <property type="match status" value="1"/>
</dbReference>
<feature type="domain" description="EMI" evidence="10">
    <location>
        <begin position="143"/>
        <end position="220"/>
    </location>
</feature>
<dbReference type="SUPFAM" id="SSF49842">
    <property type="entry name" value="TNF-like"/>
    <property type="match status" value="1"/>
</dbReference>
<comment type="subcellular location">
    <subcellularLocation>
        <location evidence="1">Secreted</location>
        <location evidence="1">Extracellular space</location>
        <location evidence="1">Extracellular matrix</location>
    </subcellularLocation>
</comment>
<dbReference type="Ensembl" id="ENSORLT00020008263.1">
    <property type="protein sequence ID" value="ENSORLP00020004263.1"/>
    <property type="gene ID" value="ENSORLG00020005040.1"/>
</dbReference>
<dbReference type="PRINTS" id="PR00007">
    <property type="entry name" value="COMPLEMNTC1Q"/>
</dbReference>
<dbReference type="PROSITE" id="PS50871">
    <property type="entry name" value="C1Q"/>
    <property type="match status" value="1"/>
</dbReference>
<proteinExistence type="predicted"/>
<reference key="1">
    <citation type="journal article" date="2007" name="Nature">
        <title>The medaka draft genome and insights into vertebrate genome evolution.</title>
        <authorList>
            <person name="Kasahara M."/>
            <person name="Naruse K."/>
            <person name="Sasaki S."/>
            <person name="Nakatani Y."/>
            <person name="Qu W."/>
            <person name="Ahsan B."/>
            <person name="Yamada T."/>
            <person name="Nagayasu Y."/>
            <person name="Doi K."/>
            <person name="Kasai Y."/>
            <person name="Jindo T."/>
            <person name="Kobayashi D."/>
            <person name="Shimada A."/>
            <person name="Toyoda A."/>
            <person name="Kuroki Y."/>
            <person name="Fujiyama A."/>
            <person name="Sasaki T."/>
            <person name="Shimizu A."/>
            <person name="Asakawa S."/>
            <person name="Shimizu N."/>
            <person name="Hashimoto S."/>
            <person name="Yang J."/>
            <person name="Lee Y."/>
            <person name="Matsushima K."/>
            <person name="Sugano S."/>
            <person name="Sakaizumi M."/>
            <person name="Narita T."/>
            <person name="Ohishi K."/>
            <person name="Haga S."/>
            <person name="Ohta F."/>
            <person name="Nomoto H."/>
            <person name="Nogata K."/>
            <person name="Morishita T."/>
            <person name="Endo T."/>
            <person name="Shin-I T."/>
            <person name="Takeda H."/>
            <person name="Morishita S."/>
            <person name="Kohara Y."/>
        </authorList>
    </citation>
    <scope>NUCLEOTIDE SEQUENCE [LARGE SCALE GENOMIC DNA]</scope>
    <source>
        <strain>Hd-rR</strain>
    </source>
</reference>
<evidence type="ECO:0000256" key="4">
    <source>
        <dbReference type="ARBA" id="ARBA00022729"/>
    </source>
</evidence>
<accession>A0A3P9K748</accession>
<evidence type="ECO:0000256" key="8">
    <source>
        <dbReference type="SAM" id="MobiDB-lite"/>
    </source>
</evidence>
<dbReference type="InterPro" id="IPR050392">
    <property type="entry name" value="Collagen/C1q_domain"/>
</dbReference>
<dbReference type="FunFam" id="2.60.120.40:FF:000035">
    <property type="entry name" value="Elastin microfibril interfacer 2a"/>
    <property type="match status" value="1"/>
</dbReference>
<keyword evidence="6" id="KW-1015">Disulfide bond</keyword>
<feature type="region of interest" description="Disordered" evidence="8">
    <location>
        <begin position="216"/>
        <end position="269"/>
    </location>
</feature>
<feature type="compositionally biased region" description="Basic and acidic residues" evidence="8">
    <location>
        <begin position="216"/>
        <end position="229"/>
    </location>
</feature>
<evidence type="ECO:0000259" key="9">
    <source>
        <dbReference type="PROSITE" id="PS50871"/>
    </source>
</evidence>
<dbReference type="Pfam" id="PF07546">
    <property type="entry name" value="EMI"/>
    <property type="match status" value="1"/>
</dbReference>
<dbReference type="PROSITE" id="PS51041">
    <property type="entry name" value="EMI"/>
    <property type="match status" value="1"/>
</dbReference>
<dbReference type="AlphaFoldDB" id="A0A3P9K748"/>
<dbReference type="InterPro" id="IPR011489">
    <property type="entry name" value="EMI_domain"/>
</dbReference>
<feature type="compositionally biased region" description="Basic and acidic residues" evidence="8">
    <location>
        <begin position="249"/>
        <end position="269"/>
    </location>
</feature>
<reference evidence="11" key="4">
    <citation type="submission" date="2025-09" db="UniProtKB">
        <authorList>
            <consortium name="Ensembl"/>
        </authorList>
    </citation>
    <scope>IDENTIFICATION</scope>
    <source>
        <strain evidence="11">HNI</strain>
    </source>
</reference>
<evidence type="ECO:0000313" key="12">
    <source>
        <dbReference type="Proteomes" id="UP000265180"/>
    </source>
</evidence>
<dbReference type="PANTHER" id="PTHR15427">
    <property type="entry name" value="EMILIN ELASTIN MICROFIBRIL INTERFACE-LOCATED PROTEIN ELASTIN MICROFIBRIL INTERFACER"/>
    <property type="match status" value="1"/>
</dbReference>
<dbReference type="InterPro" id="IPR008983">
    <property type="entry name" value="Tumour_necrosis_fac-like_dom"/>
</dbReference>
<keyword evidence="2" id="KW-0964">Secreted</keyword>
<dbReference type="SMART" id="SM00110">
    <property type="entry name" value="C1Q"/>
    <property type="match status" value="1"/>
</dbReference>
<evidence type="ECO:0000259" key="10">
    <source>
        <dbReference type="PROSITE" id="PS51041"/>
    </source>
</evidence>